<dbReference type="InterPro" id="IPR033399">
    <property type="entry name" value="TP_0789-like"/>
</dbReference>
<evidence type="ECO:0000313" key="4">
    <source>
        <dbReference type="Proteomes" id="UP000664904"/>
    </source>
</evidence>
<keyword evidence="3" id="KW-0449">Lipoprotein</keyword>
<dbReference type="Gene3D" id="2.50.20.10">
    <property type="entry name" value="Lipoprotein localisation LolA/LolB/LppX"/>
    <property type="match status" value="1"/>
</dbReference>
<evidence type="ECO:0000256" key="1">
    <source>
        <dbReference type="SAM" id="SignalP"/>
    </source>
</evidence>
<accession>A0A975DEY6</accession>
<evidence type="ECO:0000313" key="3">
    <source>
        <dbReference type="EMBL" id="QTH70517.1"/>
    </source>
</evidence>
<dbReference type="CDD" id="cd16329">
    <property type="entry name" value="LolA_like"/>
    <property type="match status" value="1"/>
</dbReference>
<reference evidence="3" key="1">
    <citation type="submission" date="2021-03" db="EMBL/GenBank/DDBJ databases">
        <title>Complete Genome of Pseudoalteromonas xiamenensis STKMTI.2, a new potential marine bacterium producing anti-Vibrio compounds.</title>
        <authorList>
            <person name="Handayani D.P."/>
            <person name="Isnansetyo A."/>
            <person name="Istiqomah I."/>
            <person name="Jumina J."/>
        </authorList>
    </citation>
    <scope>NUCLEOTIDE SEQUENCE</scope>
    <source>
        <strain evidence="3">STKMTI.2</strain>
    </source>
</reference>
<dbReference type="Pfam" id="PF17131">
    <property type="entry name" value="LolA_like"/>
    <property type="match status" value="1"/>
</dbReference>
<feature type="domain" description="Uncharacterized protein TP-0789" evidence="2">
    <location>
        <begin position="80"/>
        <end position="262"/>
    </location>
</feature>
<keyword evidence="1" id="KW-0732">Signal</keyword>
<protein>
    <submittedName>
        <fullName evidence="3">Outer membrane lipoprotein-sorting protein</fullName>
    </submittedName>
</protein>
<feature type="signal peptide" evidence="1">
    <location>
        <begin position="1"/>
        <end position="23"/>
    </location>
</feature>
<name>A0A975DEY6_9GAMM</name>
<gene>
    <name evidence="3" type="ORF">J5O05_11115</name>
</gene>
<dbReference type="KEGG" id="pxi:J5O05_11115"/>
<keyword evidence="4" id="KW-1185">Reference proteome</keyword>
<dbReference type="RefSeq" id="WP_208842107.1">
    <property type="nucleotide sequence ID" value="NZ_CP072133.1"/>
</dbReference>
<dbReference type="Proteomes" id="UP000664904">
    <property type="component" value="Chromosome"/>
</dbReference>
<dbReference type="AlphaFoldDB" id="A0A975DEY6"/>
<feature type="chain" id="PRO_5037631600" evidence="1">
    <location>
        <begin position="24"/>
        <end position="264"/>
    </location>
</feature>
<dbReference type="EMBL" id="CP072133">
    <property type="protein sequence ID" value="QTH70517.1"/>
    <property type="molecule type" value="Genomic_DNA"/>
</dbReference>
<evidence type="ECO:0000259" key="2">
    <source>
        <dbReference type="Pfam" id="PF17131"/>
    </source>
</evidence>
<sequence>MKLTFKPLLIASALAVCSSSLYAMDNQGDRGLQIATEMEHRDTGWKDQEVNVEMTMFSSTGDKSIRYMRNKALEVENNGDKTLVIFDQPADVSGTAFLSFTYKEGSDDQWLFLPALNRVKRIASDNKSGPFMGSDFAYEDITSQEVEKYTYKYIGEDTLGERAMLQIERYPVSETSGYSKQVVWVDAEHYISQKIDYYDRKGSLLKTQEFVDYKLYNNKFWRADKLVMVNHQKKTRTEIELKDYALSAGIPVTNFSTRALTRLR</sequence>
<organism evidence="3 4">
    <name type="scientific">Pseudoalteromonas xiamenensis</name>
    <dbReference type="NCBI Taxonomy" id="882626"/>
    <lineage>
        <taxon>Bacteria</taxon>
        <taxon>Pseudomonadati</taxon>
        <taxon>Pseudomonadota</taxon>
        <taxon>Gammaproteobacteria</taxon>
        <taxon>Alteromonadales</taxon>
        <taxon>Pseudoalteromonadaceae</taxon>
        <taxon>Pseudoalteromonas</taxon>
    </lineage>
</organism>
<proteinExistence type="predicted"/>